<dbReference type="Proteomes" id="UP000266183">
    <property type="component" value="Chromosome"/>
</dbReference>
<reference evidence="2" key="1">
    <citation type="submission" date="2018-09" db="EMBL/GenBank/DDBJ databases">
        <title>Chryseolinea sp. KIS68-18 isolated from soil.</title>
        <authorList>
            <person name="Weon H.-Y."/>
            <person name="Kwon S.-W."/>
            <person name="Lee S.A."/>
        </authorList>
    </citation>
    <scope>NUCLEOTIDE SEQUENCE [LARGE SCALE GENOMIC DNA]</scope>
    <source>
        <strain evidence="2">KIS68-18</strain>
    </source>
</reference>
<dbReference type="EMBL" id="CP032382">
    <property type="protein sequence ID" value="AYB33799.1"/>
    <property type="molecule type" value="Genomic_DNA"/>
</dbReference>
<evidence type="ECO:0000313" key="2">
    <source>
        <dbReference type="Proteomes" id="UP000266183"/>
    </source>
</evidence>
<evidence type="ECO:0000313" key="1">
    <source>
        <dbReference type="EMBL" id="AYB33799.1"/>
    </source>
</evidence>
<organism evidence="1 2">
    <name type="scientific">Chryseolinea soli</name>
    <dbReference type="NCBI Taxonomy" id="2321403"/>
    <lineage>
        <taxon>Bacteria</taxon>
        <taxon>Pseudomonadati</taxon>
        <taxon>Bacteroidota</taxon>
        <taxon>Cytophagia</taxon>
        <taxon>Cytophagales</taxon>
        <taxon>Fulvivirgaceae</taxon>
        <taxon>Chryseolinea</taxon>
    </lineage>
</organism>
<name>A0A385SRK8_9BACT</name>
<proteinExistence type="predicted"/>
<dbReference type="AlphaFoldDB" id="A0A385SRK8"/>
<gene>
    <name evidence="1" type="ORF">D4L85_25890</name>
</gene>
<sequence length="86" mass="10314">MAKLRQKIQEHINTTTSVDKYKTLFDISNRLAQEINIDGVDDNKDDEAEWRRRKLKSDFAKLFDERDKWSPFKRKGRDALHPDEYS</sequence>
<dbReference type="KEGG" id="chk:D4L85_25890"/>
<accession>A0A385SRK8</accession>
<protein>
    <submittedName>
        <fullName evidence="1">Uncharacterized protein</fullName>
    </submittedName>
</protein>
<keyword evidence="2" id="KW-1185">Reference proteome</keyword>